<keyword evidence="3" id="KW-0732">Signal</keyword>
<proteinExistence type="inferred from homology"/>
<dbReference type="Proteomes" id="UP000190814">
    <property type="component" value="Unassembled WGS sequence"/>
</dbReference>
<evidence type="ECO:0000256" key="4">
    <source>
        <dbReference type="SAM" id="Phobius"/>
    </source>
</evidence>
<dbReference type="InterPro" id="IPR006059">
    <property type="entry name" value="SBP"/>
</dbReference>
<dbReference type="PANTHER" id="PTHR30061">
    <property type="entry name" value="MALTOSE-BINDING PERIPLASMIC PROTEIN"/>
    <property type="match status" value="1"/>
</dbReference>
<dbReference type="RefSeq" id="WP_078766141.1">
    <property type="nucleotide sequence ID" value="NZ_FUXZ01000007.1"/>
</dbReference>
<dbReference type="AlphaFoldDB" id="A0A1T4VMY5"/>
<comment type="similarity">
    <text evidence="1">Belongs to the bacterial solute-binding protein 1 family.</text>
</comment>
<evidence type="ECO:0000256" key="1">
    <source>
        <dbReference type="ARBA" id="ARBA00008520"/>
    </source>
</evidence>
<dbReference type="GO" id="GO:0055052">
    <property type="term" value="C:ATP-binding cassette (ABC) transporter complex, substrate-binding subunit-containing"/>
    <property type="evidence" value="ECO:0007669"/>
    <property type="project" value="TreeGrafter"/>
</dbReference>
<reference evidence="5 6" key="1">
    <citation type="submission" date="2017-02" db="EMBL/GenBank/DDBJ databases">
        <authorList>
            <person name="Peterson S.W."/>
        </authorList>
    </citation>
    <scope>NUCLEOTIDE SEQUENCE [LARGE SCALE GENOMIC DNA]</scope>
    <source>
        <strain evidence="5 6">ATCC 35992</strain>
    </source>
</reference>
<dbReference type="GO" id="GO:0042956">
    <property type="term" value="P:maltodextrin transmembrane transport"/>
    <property type="evidence" value="ECO:0007669"/>
    <property type="project" value="TreeGrafter"/>
</dbReference>
<protein>
    <submittedName>
        <fullName evidence="5">Maltose-binding protein MalE</fullName>
    </submittedName>
</protein>
<dbReference type="GO" id="GO:1901982">
    <property type="term" value="F:maltose binding"/>
    <property type="evidence" value="ECO:0007669"/>
    <property type="project" value="TreeGrafter"/>
</dbReference>
<organism evidence="5 6">
    <name type="scientific">Eubacterium uniforme</name>
    <dbReference type="NCBI Taxonomy" id="39495"/>
    <lineage>
        <taxon>Bacteria</taxon>
        <taxon>Bacillati</taxon>
        <taxon>Bacillota</taxon>
        <taxon>Clostridia</taxon>
        <taxon>Eubacteriales</taxon>
        <taxon>Eubacteriaceae</taxon>
        <taxon>Eubacterium</taxon>
    </lineage>
</organism>
<gene>
    <name evidence="5" type="ORF">SAMN02745111_01276</name>
</gene>
<dbReference type="STRING" id="39495.SAMN02745111_01276"/>
<dbReference type="EMBL" id="FUXZ01000007">
    <property type="protein sequence ID" value="SKA66296.1"/>
    <property type="molecule type" value="Genomic_DNA"/>
</dbReference>
<keyword evidence="6" id="KW-1185">Reference proteome</keyword>
<dbReference type="SUPFAM" id="SSF53850">
    <property type="entry name" value="Periplasmic binding protein-like II"/>
    <property type="match status" value="1"/>
</dbReference>
<feature type="transmembrane region" description="Helical" evidence="4">
    <location>
        <begin position="9"/>
        <end position="30"/>
    </location>
</feature>
<keyword evidence="4" id="KW-1133">Transmembrane helix</keyword>
<evidence type="ECO:0000256" key="2">
    <source>
        <dbReference type="ARBA" id="ARBA00022448"/>
    </source>
</evidence>
<sequence>MDKRALKKAVIDIVLMILIGCVVIGATIVYNRNYKKKSKGKVLNNGAVSVASINIWFCDDSLKPYIRNIKKSFEKDYQVKINSKYVDKDTLFESINEANKNNRKAAPDMYLFPSEKLESAYLGGMSKDVKLSDEDMSKLSETGIVAATYDGKMRAYPIMFEEPVFVYNKDLSSTPMKTFDEILAYAKQFDNTKFPNVTDILKWDVKELQYNYAFAGEYLNFGGKYGDNAEEVDVNNLNVKAALTYYNSLNNYFATDINTVNYDSIVNDFNDGKIVYTMINSKDLKKLDKVNYEVTKIPDMTDILKTRTLSFTTLLAVNPYGKTVRDDNNKEYVDKLISYMLFDKTDIVEKKSDYIPCVKSNTDNTKKAIYEQYEASIGLPKFEYASGFYVSLEIAMGKVWEGKNIDETVAEFEDSLK</sequence>
<evidence type="ECO:0000313" key="5">
    <source>
        <dbReference type="EMBL" id="SKA66296.1"/>
    </source>
</evidence>
<keyword evidence="4" id="KW-0472">Membrane</keyword>
<keyword evidence="2" id="KW-0813">Transport</keyword>
<dbReference type="PANTHER" id="PTHR30061:SF50">
    <property type="entry name" value="MALTOSE_MALTODEXTRIN-BINDING PERIPLASMIC PROTEIN"/>
    <property type="match status" value="1"/>
</dbReference>
<evidence type="ECO:0000313" key="6">
    <source>
        <dbReference type="Proteomes" id="UP000190814"/>
    </source>
</evidence>
<keyword evidence="4" id="KW-0812">Transmembrane</keyword>
<name>A0A1T4VMY5_9FIRM</name>
<evidence type="ECO:0000256" key="3">
    <source>
        <dbReference type="ARBA" id="ARBA00022729"/>
    </source>
</evidence>
<dbReference type="GO" id="GO:0015768">
    <property type="term" value="P:maltose transport"/>
    <property type="evidence" value="ECO:0007669"/>
    <property type="project" value="TreeGrafter"/>
</dbReference>
<dbReference type="Pfam" id="PF13416">
    <property type="entry name" value="SBP_bac_8"/>
    <property type="match status" value="1"/>
</dbReference>
<dbReference type="Gene3D" id="3.40.190.10">
    <property type="entry name" value="Periplasmic binding protein-like II"/>
    <property type="match status" value="2"/>
</dbReference>
<accession>A0A1T4VMY5</accession>
<dbReference type="OrthoDB" id="9766758at2"/>